<evidence type="ECO:0000313" key="2">
    <source>
        <dbReference type="EMBL" id="THH31397.1"/>
    </source>
</evidence>
<organism evidence="2 3">
    <name type="scientific">Antrodiella citrinella</name>
    <dbReference type="NCBI Taxonomy" id="2447956"/>
    <lineage>
        <taxon>Eukaryota</taxon>
        <taxon>Fungi</taxon>
        <taxon>Dikarya</taxon>
        <taxon>Basidiomycota</taxon>
        <taxon>Agaricomycotina</taxon>
        <taxon>Agaricomycetes</taxon>
        <taxon>Polyporales</taxon>
        <taxon>Steccherinaceae</taxon>
        <taxon>Antrodiella</taxon>
    </lineage>
</organism>
<dbReference type="Pfam" id="PF08240">
    <property type="entry name" value="ADH_N"/>
    <property type="match status" value="1"/>
</dbReference>
<reference evidence="2 3" key="1">
    <citation type="submission" date="2019-02" db="EMBL/GenBank/DDBJ databases">
        <title>Genome sequencing of the rare red list fungi Antrodiella citrinella (Flaviporus citrinellus).</title>
        <authorList>
            <person name="Buettner E."/>
            <person name="Kellner H."/>
        </authorList>
    </citation>
    <scope>NUCLEOTIDE SEQUENCE [LARGE SCALE GENOMIC DNA]</scope>
    <source>
        <strain evidence="2 3">DSM 108506</strain>
    </source>
</reference>
<dbReference type="Proteomes" id="UP000308730">
    <property type="component" value="Unassembled WGS sequence"/>
</dbReference>
<accession>A0A4S4N0A6</accession>
<dbReference type="Pfam" id="PF00107">
    <property type="entry name" value="ADH_zinc_N"/>
    <property type="match status" value="1"/>
</dbReference>
<dbReference type="PANTHER" id="PTHR45348:SF2">
    <property type="entry name" value="ZINC-TYPE ALCOHOL DEHYDROGENASE-LIKE PROTEIN C2E1P3.01"/>
    <property type="match status" value="1"/>
</dbReference>
<dbReference type="InterPro" id="IPR011032">
    <property type="entry name" value="GroES-like_sf"/>
</dbReference>
<evidence type="ECO:0000259" key="1">
    <source>
        <dbReference type="SMART" id="SM00829"/>
    </source>
</evidence>
<keyword evidence="3" id="KW-1185">Reference proteome</keyword>
<dbReference type="SMART" id="SM00829">
    <property type="entry name" value="PKS_ER"/>
    <property type="match status" value="1"/>
</dbReference>
<dbReference type="InterPro" id="IPR013154">
    <property type="entry name" value="ADH-like_N"/>
</dbReference>
<dbReference type="CDD" id="cd08249">
    <property type="entry name" value="enoyl_reductase_like"/>
    <property type="match status" value="1"/>
</dbReference>
<dbReference type="SUPFAM" id="SSF50129">
    <property type="entry name" value="GroES-like"/>
    <property type="match status" value="1"/>
</dbReference>
<dbReference type="GO" id="GO:0016651">
    <property type="term" value="F:oxidoreductase activity, acting on NAD(P)H"/>
    <property type="evidence" value="ECO:0007669"/>
    <property type="project" value="InterPro"/>
</dbReference>
<dbReference type="Gene3D" id="3.90.180.10">
    <property type="entry name" value="Medium-chain alcohol dehydrogenases, catalytic domain"/>
    <property type="match status" value="1"/>
</dbReference>
<sequence length="352" mass="37259">MSLPSQQQALFLATKEGKWIVSSIALHKPCVGEILVRVEAAALNPVDWKIRDFGMSDTDHHVILGCDCAGVVVELGEGVTNVAVGDSVLHQAEFDIRRGAFQQYAIASADLVAKIPPNLTFDQAATIPVAMAAAAVGLYGRKVTMGGAALLPPWRKDGFGKYAGEPIVIVGGATSVGQCVIQLAKISGFSPIITTASPHNTDFLKSLGATHIIDRSADIPATLKTITTSPITLILDVIAQPETQNWTYSVLAKGGTLIVFETITLEKTVVGKVARTPWAFLHDGPNRELGVELMESLTSYLATDAIKPNAVEVLPNGLASIPIGLERIRSGQVSAKKLVVHPQETPTPPPSP</sequence>
<protein>
    <recommendedName>
        <fullName evidence="1">Enoyl reductase (ER) domain-containing protein</fullName>
    </recommendedName>
</protein>
<dbReference type="PANTHER" id="PTHR45348">
    <property type="entry name" value="HYPOTHETICAL OXIDOREDUCTASE (EUROFUNG)"/>
    <property type="match status" value="1"/>
</dbReference>
<gene>
    <name evidence="2" type="ORF">EUX98_g2779</name>
</gene>
<dbReference type="InterPro" id="IPR013149">
    <property type="entry name" value="ADH-like_C"/>
</dbReference>
<evidence type="ECO:0000313" key="3">
    <source>
        <dbReference type="Proteomes" id="UP000308730"/>
    </source>
</evidence>
<dbReference type="EMBL" id="SGPM01000048">
    <property type="protein sequence ID" value="THH31397.1"/>
    <property type="molecule type" value="Genomic_DNA"/>
</dbReference>
<dbReference type="InterPro" id="IPR047122">
    <property type="entry name" value="Trans-enoyl_RdTase-like"/>
</dbReference>
<dbReference type="SUPFAM" id="SSF51735">
    <property type="entry name" value="NAD(P)-binding Rossmann-fold domains"/>
    <property type="match status" value="1"/>
</dbReference>
<feature type="domain" description="Enoyl reductase (ER)" evidence="1">
    <location>
        <begin position="17"/>
        <end position="339"/>
    </location>
</feature>
<dbReference type="AlphaFoldDB" id="A0A4S4N0A6"/>
<dbReference type="InterPro" id="IPR036291">
    <property type="entry name" value="NAD(P)-bd_dom_sf"/>
</dbReference>
<comment type="caution">
    <text evidence="2">The sequence shown here is derived from an EMBL/GenBank/DDBJ whole genome shotgun (WGS) entry which is preliminary data.</text>
</comment>
<dbReference type="InterPro" id="IPR020843">
    <property type="entry name" value="ER"/>
</dbReference>
<dbReference type="OrthoDB" id="3233595at2759"/>
<dbReference type="Gene3D" id="3.40.50.720">
    <property type="entry name" value="NAD(P)-binding Rossmann-like Domain"/>
    <property type="match status" value="1"/>
</dbReference>
<name>A0A4S4N0A6_9APHY</name>
<proteinExistence type="predicted"/>